<dbReference type="Gene3D" id="3.50.50.60">
    <property type="entry name" value="FAD/NAD(P)-binding domain"/>
    <property type="match status" value="1"/>
</dbReference>
<dbReference type="SUPFAM" id="SSF51905">
    <property type="entry name" value="FAD/NAD(P)-binding domain"/>
    <property type="match status" value="1"/>
</dbReference>
<dbReference type="KEGG" id="teq:TEQUI_0016"/>
<dbReference type="InterPro" id="IPR006076">
    <property type="entry name" value="FAD-dep_OxRdtase"/>
</dbReference>
<feature type="domain" description="FAD dependent oxidoreductase" evidence="2">
    <location>
        <begin position="31"/>
        <end position="382"/>
    </location>
</feature>
<dbReference type="PANTHER" id="PTHR13847">
    <property type="entry name" value="SARCOSINE DEHYDROGENASE-RELATED"/>
    <property type="match status" value="1"/>
</dbReference>
<proteinExistence type="predicted"/>
<dbReference type="EC" id="1.5.3.7" evidence="3"/>
<name>A0A654KF14_TAYEM</name>
<evidence type="ECO:0000313" key="3">
    <source>
        <dbReference type="EMBL" id="ADU90975.1"/>
    </source>
</evidence>
<dbReference type="EMBL" id="CP002456">
    <property type="protein sequence ID" value="ADU90975.1"/>
    <property type="molecule type" value="Genomic_DNA"/>
</dbReference>
<dbReference type="Gene3D" id="3.30.9.10">
    <property type="entry name" value="D-Amino Acid Oxidase, subunit A, domain 2"/>
    <property type="match status" value="1"/>
</dbReference>
<organism evidence="3 4">
    <name type="scientific">Taylorella equigenitalis (strain MCE9)</name>
    <dbReference type="NCBI Taxonomy" id="937774"/>
    <lineage>
        <taxon>Bacteria</taxon>
        <taxon>Pseudomonadati</taxon>
        <taxon>Pseudomonadota</taxon>
        <taxon>Betaproteobacteria</taxon>
        <taxon>Burkholderiales</taxon>
        <taxon>Alcaligenaceae</taxon>
        <taxon>Taylorella</taxon>
    </lineage>
</organism>
<dbReference type="AlphaFoldDB" id="A0A654KF14"/>
<dbReference type="PANTHER" id="PTHR13847:SF275">
    <property type="entry name" value="GAMMA-GLUTAMYLPUTRESCINE OXIDOREDUCTASE"/>
    <property type="match status" value="1"/>
</dbReference>
<evidence type="ECO:0000313" key="4">
    <source>
        <dbReference type="Proteomes" id="UP000007472"/>
    </source>
</evidence>
<keyword evidence="1 3" id="KW-0560">Oxidoreductase</keyword>
<evidence type="ECO:0000256" key="1">
    <source>
        <dbReference type="ARBA" id="ARBA00023002"/>
    </source>
</evidence>
<dbReference type="Proteomes" id="UP000007472">
    <property type="component" value="Chromosome"/>
</dbReference>
<sequence>MLEDKNLWPEIVDKSQVESFPKLSTDETTQVCIIGGGYTGLSAAIHLAEKGYSVVLLEANIIGSGGSGRNVGYVNAGTWATPRDLNNFLGETQGEILNKALGDAPSLVWNTIDRFQIDAQDVRVGNLHMGHNAAGEADVDDRYKQFSSRGVDCEVLTGSKCLEYTGTTAIKKALLDRRAGTINPYAYVTGLAKAAKNLGVKIYEHTSVKAIVKSDGKWQVQTESNSVTSEKVVIGTNAYTEGEWTEILKSIYFVGYYQIATEPMSGDPDADKVMPYRTGSWDTRLALSTFRRDKEDRVLLGTVGFHEGKESLYVSWANAVLKKYYPELAPKAKWQYRWSGRFGFTQDHIMRVFEPAPGIVTATAYNGRGITTGTMMGKCFAEYLDTDNREAIPLPFKKMEENSISMRGLRSGLYDAGIAIYHAGQVLKIVS</sequence>
<accession>A0A654KF14</accession>
<dbReference type="GO" id="GO:0050031">
    <property type="term" value="F:L-pipecolate oxidase activity"/>
    <property type="evidence" value="ECO:0007669"/>
    <property type="project" value="UniProtKB-EC"/>
</dbReference>
<reference evidence="3 4" key="1">
    <citation type="journal article" date="2011" name="J. Bacteriol.">
        <title>Genome sequence of Taylorella equigenitalis MCE9, the causative agent of contagious equine metritis.</title>
        <authorList>
            <person name="Hebert L."/>
            <person name="Moumen B."/>
            <person name="Duquesne F."/>
            <person name="Breuil M.F."/>
            <person name="Laugier C."/>
            <person name="Batto J.M."/>
            <person name="Renault P."/>
            <person name="Petry S."/>
        </authorList>
    </citation>
    <scope>NUCLEOTIDE SEQUENCE [LARGE SCALE GENOMIC DNA]</scope>
    <source>
        <strain evidence="3 4">MCE9</strain>
    </source>
</reference>
<dbReference type="GO" id="GO:0005737">
    <property type="term" value="C:cytoplasm"/>
    <property type="evidence" value="ECO:0007669"/>
    <property type="project" value="TreeGrafter"/>
</dbReference>
<dbReference type="Pfam" id="PF01266">
    <property type="entry name" value="DAO"/>
    <property type="match status" value="1"/>
</dbReference>
<evidence type="ECO:0000259" key="2">
    <source>
        <dbReference type="Pfam" id="PF01266"/>
    </source>
</evidence>
<gene>
    <name evidence="3" type="ordered locus">TEQUI_0016</name>
</gene>
<protein>
    <submittedName>
        <fullName evidence="3">L-pipecolate oxidase</fullName>
        <ecNumber evidence="3">1.5.3.7</ecNumber>
    </submittedName>
</protein>
<dbReference type="InterPro" id="IPR036188">
    <property type="entry name" value="FAD/NAD-bd_sf"/>
</dbReference>